<dbReference type="RefSeq" id="WP_119361162.1">
    <property type="nucleotide sequence ID" value="NZ_QWKZ01000133.1"/>
</dbReference>
<protein>
    <submittedName>
        <fullName evidence="9">Membrane lipoprotein TmpC</fullName>
    </submittedName>
</protein>
<dbReference type="SUPFAM" id="SSF53822">
    <property type="entry name" value="Periplasmic binding protein-like I"/>
    <property type="match status" value="1"/>
</dbReference>
<name>A0A399EAZ1_9DEIN</name>
<dbReference type="Proteomes" id="UP000265800">
    <property type="component" value="Unassembled WGS sequence"/>
</dbReference>
<dbReference type="GO" id="GO:0005886">
    <property type="term" value="C:plasma membrane"/>
    <property type="evidence" value="ECO:0007669"/>
    <property type="project" value="UniProtKB-SubCell"/>
</dbReference>
<feature type="domain" description="ABC transporter substrate-binding protein PnrA-like" evidence="8">
    <location>
        <begin position="23"/>
        <end position="225"/>
    </location>
</feature>
<dbReference type="PANTHER" id="PTHR34296:SF2">
    <property type="entry name" value="ABC TRANSPORTER GUANOSINE-BINDING PROTEIN NUPN"/>
    <property type="match status" value="1"/>
</dbReference>
<dbReference type="EMBL" id="QWKZ01000133">
    <property type="protein sequence ID" value="RIH81884.1"/>
    <property type="molecule type" value="Genomic_DNA"/>
</dbReference>
<evidence type="ECO:0000256" key="6">
    <source>
        <dbReference type="ARBA" id="ARBA00023288"/>
    </source>
</evidence>
<keyword evidence="3" id="KW-1003">Cell membrane</keyword>
<evidence type="ECO:0000259" key="8">
    <source>
        <dbReference type="Pfam" id="PF02608"/>
    </source>
</evidence>
<feature type="signal peptide" evidence="7">
    <location>
        <begin position="1"/>
        <end position="17"/>
    </location>
</feature>
<dbReference type="InterPro" id="IPR003760">
    <property type="entry name" value="PnrA-like"/>
</dbReference>
<evidence type="ECO:0000256" key="5">
    <source>
        <dbReference type="ARBA" id="ARBA00023136"/>
    </source>
</evidence>
<organism evidence="9 10">
    <name type="scientific">Meiothermus luteus</name>
    <dbReference type="NCBI Taxonomy" id="2026184"/>
    <lineage>
        <taxon>Bacteria</taxon>
        <taxon>Thermotogati</taxon>
        <taxon>Deinococcota</taxon>
        <taxon>Deinococci</taxon>
        <taxon>Thermales</taxon>
        <taxon>Thermaceae</taxon>
        <taxon>Meiothermus</taxon>
    </lineage>
</organism>
<comment type="similarity">
    <text evidence="2">Belongs to the BMP lipoprotein family.</text>
</comment>
<comment type="caution">
    <text evidence="9">The sequence shown here is derived from an EMBL/GenBank/DDBJ whole genome shotgun (WGS) entry which is preliminary data.</text>
</comment>
<dbReference type="InterPro" id="IPR050957">
    <property type="entry name" value="BMP_lipoprotein"/>
</dbReference>
<evidence type="ECO:0000256" key="7">
    <source>
        <dbReference type="SAM" id="SignalP"/>
    </source>
</evidence>
<reference evidence="9 10" key="1">
    <citation type="submission" date="2018-08" db="EMBL/GenBank/DDBJ databases">
        <title>Meiothermus luteus KCTC 52599 genome sequencing project.</title>
        <authorList>
            <person name="Da Costa M.S."/>
            <person name="Albuquerque L."/>
            <person name="Raposo P."/>
            <person name="Froufe H.J.C."/>
            <person name="Barroso C.S."/>
            <person name="Egas C."/>
        </authorList>
    </citation>
    <scope>NUCLEOTIDE SEQUENCE [LARGE SCALE GENOMIC DNA]</scope>
    <source>
        <strain evidence="9 10">KCTC 52599</strain>
    </source>
</reference>
<evidence type="ECO:0000256" key="2">
    <source>
        <dbReference type="ARBA" id="ARBA00008610"/>
    </source>
</evidence>
<proteinExistence type="inferred from homology"/>
<evidence type="ECO:0000256" key="3">
    <source>
        <dbReference type="ARBA" id="ARBA00022475"/>
    </source>
</evidence>
<evidence type="ECO:0000256" key="1">
    <source>
        <dbReference type="ARBA" id="ARBA00004193"/>
    </source>
</evidence>
<keyword evidence="5" id="KW-0472">Membrane</keyword>
<accession>A0A399EAZ1</accession>
<dbReference type="CDD" id="cd06354">
    <property type="entry name" value="PBP1_PrnA-like"/>
    <property type="match status" value="1"/>
</dbReference>
<evidence type="ECO:0000313" key="9">
    <source>
        <dbReference type="EMBL" id="RIH81884.1"/>
    </source>
</evidence>
<dbReference type="Gene3D" id="3.40.50.2300">
    <property type="match status" value="2"/>
</dbReference>
<feature type="chain" id="PRO_5017321460" evidence="7">
    <location>
        <begin position="18"/>
        <end position="366"/>
    </location>
</feature>
<keyword evidence="6 9" id="KW-0449">Lipoprotein</keyword>
<dbReference type="OrthoDB" id="9769871at2"/>
<evidence type="ECO:0000313" key="10">
    <source>
        <dbReference type="Proteomes" id="UP000265800"/>
    </source>
</evidence>
<evidence type="ECO:0000256" key="4">
    <source>
        <dbReference type="ARBA" id="ARBA00022729"/>
    </source>
</evidence>
<gene>
    <name evidence="9" type="primary">tmpC_2</name>
    <name evidence="9" type="ORF">Mlute_02668</name>
</gene>
<dbReference type="InterPro" id="IPR028082">
    <property type="entry name" value="Peripla_BP_I"/>
</dbReference>
<dbReference type="AlphaFoldDB" id="A0A399EAZ1"/>
<dbReference type="Pfam" id="PF02608">
    <property type="entry name" value="Bmp"/>
    <property type="match status" value="1"/>
</dbReference>
<keyword evidence="10" id="KW-1185">Reference proteome</keyword>
<dbReference type="PANTHER" id="PTHR34296">
    <property type="entry name" value="TRANSCRIPTIONAL ACTIVATOR PROTEIN MED"/>
    <property type="match status" value="1"/>
</dbReference>
<keyword evidence="4 7" id="KW-0732">Signal</keyword>
<comment type="subcellular location">
    <subcellularLocation>
        <location evidence="1">Cell membrane</location>
        <topology evidence="1">Lipid-anchor</topology>
    </subcellularLocation>
</comment>
<sequence>MKKLLCMALMGLGLALAQPLGNVAMVFSEGAKTDPTFNGVAYGGALRAVQQFGGRLFDFEPTDPSQIPGAVRRFAAEGFDLIIGLGFATEPGVAAAAREFREQRFALIDTATEAPNVASYVFRENEGTFLVGYIAGRLSQTGVVGFVGGMDIPLIHKFEVGYREGVRRACPGCRVVVNYVGNTPAAFSDPAKAKEIAAFQRSQGADIIYAAAGASGLGVFDYVKQVKCLRANELPRGLRFRSNPFAQVPKYEAYNRECAGDTRPMFFIGGDGNLNFLGDTDGNPATLNHGLTCMLKRVDVAAQMAVEAVARGTFRGGVIGLGLKENGLGYALDLYNQALIPENLRRELGALRQAIIAGRIVVPDRR</sequence>